<organism evidence="1 2">
    <name type="scientific">Halobacillus seohaensis</name>
    <dbReference type="NCBI Taxonomy" id="447421"/>
    <lineage>
        <taxon>Bacteria</taxon>
        <taxon>Bacillati</taxon>
        <taxon>Bacillota</taxon>
        <taxon>Bacilli</taxon>
        <taxon>Bacillales</taxon>
        <taxon>Bacillaceae</taxon>
        <taxon>Halobacillus</taxon>
    </lineage>
</organism>
<dbReference type="RefSeq" id="WP_204706107.1">
    <property type="nucleotide sequence ID" value="NZ_JBHSZV010000015.1"/>
</dbReference>
<evidence type="ECO:0000313" key="1">
    <source>
        <dbReference type="EMBL" id="MFC7061682.1"/>
    </source>
</evidence>
<proteinExistence type="predicted"/>
<comment type="caution">
    <text evidence="1">The sequence shown here is derived from an EMBL/GenBank/DDBJ whole genome shotgun (WGS) entry which is preliminary data.</text>
</comment>
<evidence type="ECO:0000313" key="2">
    <source>
        <dbReference type="Proteomes" id="UP001596410"/>
    </source>
</evidence>
<dbReference type="EMBL" id="JBHSZV010000015">
    <property type="protein sequence ID" value="MFC7061682.1"/>
    <property type="molecule type" value="Genomic_DNA"/>
</dbReference>
<reference evidence="2" key="1">
    <citation type="journal article" date="2019" name="Int. J. Syst. Evol. Microbiol.">
        <title>The Global Catalogue of Microorganisms (GCM) 10K type strain sequencing project: providing services to taxonomists for standard genome sequencing and annotation.</title>
        <authorList>
            <consortium name="The Broad Institute Genomics Platform"/>
            <consortium name="The Broad Institute Genome Sequencing Center for Infectious Disease"/>
            <person name="Wu L."/>
            <person name="Ma J."/>
        </authorList>
    </citation>
    <scope>NUCLEOTIDE SEQUENCE [LARGE SCALE GENOMIC DNA]</scope>
    <source>
        <strain evidence="2">CGMCC 4.1621</strain>
    </source>
</reference>
<sequence>MKCFKREEFESYAHAYEALEWYIQYYTERRMHGSIQDLARVYARSGSESAVAITIKSKGL</sequence>
<keyword evidence="2" id="KW-1185">Reference proteome</keyword>
<evidence type="ECO:0008006" key="3">
    <source>
        <dbReference type="Google" id="ProtNLM"/>
    </source>
</evidence>
<protein>
    <recommendedName>
        <fullName evidence="3">Integrase catalytic domain-containing protein</fullName>
    </recommendedName>
</protein>
<dbReference type="Proteomes" id="UP001596410">
    <property type="component" value="Unassembled WGS sequence"/>
</dbReference>
<accession>A0ABW2EMC5</accession>
<gene>
    <name evidence="1" type="ORF">ACFQIC_07390</name>
</gene>
<name>A0ABW2EMC5_9BACI</name>